<feature type="domain" description="SH3" evidence="7">
    <location>
        <begin position="102"/>
        <end position="161"/>
    </location>
</feature>
<dbReference type="PROSITE" id="PS50002">
    <property type="entry name" value="SH3"/>
    <property type="match status" value="3"/>
</dbReference>
<dbReference type="CDD" id="cd12057">
    <property type="entry name" value="SH3_CIN85_3"/>
    <property type="match status" value="1"/>
</dbReference>
<feature type="compositionally biased region" description="Basic and acidic residues" evidence="6">
    <location>
        <begin position="412"/>
        <end position="446"/>
    </location>
</feature>
<protein>
    <recommendedName>
        <fullName evidence="4">Osteoclast-stimulating factor 1</fullName>
    </recommendedName>
</protein>
<feature type="domain" description="SH3" evidence="7">
    <location>
        <begin position="330"/>
        <end position="391"/>
    </location>
</feature>
<evidence type="ECO:0000256" key="3">
    <source>
        <dbReference type="ARBA" id="ARBA00037432"/>
    </source>
</evidence>
<evidence type="ECO:0000256" key="5">
    <source>
        <dbReference type="PROSITE-ProRule" id="PRU00192"/>
    </source>
</evidence>
<dbReference type="PRINTS" id="PR00499">
    <property type="entry name" value="P67PHOX"/>
</dbReference>
<dbReference type="PANTHER" id="PTHR14167:SF92">
    <property type="entry name" value="CIN85 AND CD2AP RELATED, ISOFORM J"/>
    <property type="match status" value="1"/>
</dbReference>
<evidence type="ECO:0000256" key="6">
    <source>
        <dbReference type="SAM" id="MobiDB-lite"/>
    </source>
</evidence>
<feature type="compositionally biased region" description="Low complexity" evidence="6">
    <location>
        <begin position="607"/>
        <end position="639"/>
    </location>
</feature>
<name>A0A9D3QBA5_MEGAT</name>
<comment type="caution">
    <text evidence="8">The sequence shown here is derived from an EMBL/GenBank/DDBJ whole genome shotgun (WGS) entry which is preliminary data.</text>
</comment>
<dbReference type="Gene3D" id="2.30.30.40">
    <property type="entry name" value="SH3 Domains"/>
    <property type="match status" value="3"/>
</dbReference>
<accession>A0A9D3QBA5</accession>
<dbReference type="AlphaFoldDB" id="A0A9D3QBA5"/>
<organism evidence="8 9">
    <name type="scientific">Megalops atlanticus</name>
    <name type="common">Tarpon</name>
    <name type="synonym">Clupea gigantea</name>
    <dbReference type="NCBI Taxonomy" id="7932"/>
    <lineage>
        <taxon>Eukaryota</taxon>
        <taxon>Metazoa</taxon>
        <taxon>Chordata</taxon>
        <taxon>Craniata</taxon>
        <taxon>Vertebrata</taxon>
        <taxon>Euteleostomi</taxon>
        <taxon>Actinopterygii</taxon>
        <taxon>Neopterygii</taxon>
        <taxon>Teleostei</taxon>
        <taxon>Elopiformes</taxon>
        <taxon>Megalopidae</taxon>
        <taxon>Megalops</taxon>
    </lineage>
</organism>
<sequence length="709" mass="77453">MVEAIVEYDYKAQHDDELTITVGDIISNIKKDEGGWWEGEVDGRRGLFPDNFVREIRKEVKKDSTQTAQGTQTGGSKTDLSNGSASPGSESSLRPAKKGEAIRKRRCRAAFSYIPQNEDELELKIGDVIEILSEVEEGWWEGSLNGKRGVFPSNFTKELQGDPGDPPTPQDEVRSTRASVKDSTGSESDGGDSSSTRSDTGSVTSGGEIQPKKVRGFGFGDIFKDCPIKLRPRSMDIDSEMEKGVALLFRKWWSQHSQGQEGWSSCAERQTGGRSGAVTGGVERGKSGNTEPSHAQQQQQQQQQQQAVKKPPVLSAAPETMKAEPDSKVKAKEYCKVIFPYEAQNEDELSIKEGEIVAIVSKECADAGWWLGELNGKQGVFPDNFVKLLVPDVEKERPKKPPPPAAPTVKQNAEKKPDVKKVPPERPESLPQRGEEKAGEEVKVAEIPKPALPAVPPKKPLPPKTTNSLGRPSSFAPKRPERPERPAGPTVPCEAPKWEGGGSALEKGSSDRPHDIDVEDFDSIVSSTEKLNHPTASRPRVTDRRPRSQVFTSSSLSSPDLLDSPSPEEEKRERGKEELDSLPPKTGDGNKKAPEKSQLPPKPAVPPSSSSASAPSALSSLLPTPLAAALRPPSASAPDSKPKSDPGPQGPLTMEELRAQLRDLRGSIEQMKNQHKKEIKQLMNELDEEKRIRLSLQMEVEHIKKVLSK</sequence>
<dbReference type="FunFam" id="2.30.30.40:FF:000072">
    <property type="entry name" value="Unconventional Myosin IB"/>
    <property type="match status" value="1"/>
</dbReference>
<keyword evidence="9" id="KW-1185">Reference proteome</keyword>
<evidence type="ECO:0000256" key="4">
    <source>
        <dbReference type="ARBA" id="ARBA00040640"/>
    </source>
</evidence>
<feature type="compositionally biased region" description="Low complexity" evidence="6">
    <location>
        <begin position="182"/>
        <end position="207"/>
    </location>
</feature>
<evidence type="ECO:0000313" key="9">
    <source>
        <dbReference type="Proteomes" id="UP001046870"/>
    </source>
</evidence>
<dbReference type="OrthoDB" id="5340910at2759"/>
<dbReference type="GO" id="GO:0016477">
    <property type="term" value="P:cell migration"/>
    <property type="evidence" value="ECO:0007669"/>
    <property type="project" value="TreeGrafter"/>
</dbReference>
<feature type="region of interest" description="Disordered" evidence="6">
    <location>
        <begin position="59"/>
        <end position="100"/>
    </location>
</feature>
<dbReference type="GO" id="GO:0007015">
    <property type="term" value="P:actin filament organization"/>
    <property type="evidence" value="ECO:0007669"/>
    <property type="project" value="TreeGrafter"/>
</dbReference>
<evidence type="ECO:0000256" key="2">
    <source>
        <dbReference type="ARBA" id="ARBA00023043"/>
    </source>
</evidence>
<dbReference type="InterPro" id="IPR050384">
    <property type="entry name" value="Endophilin_SH3RF"/>
</dbReference>
<dbReference type="Proteomes" id="UP001046870">
    <property type="component" value="Chromosome 2"/>
</dbReference>
<feature type="region of interest" description="Disordered" evidence="6">
    <location>
        <begin position="151"/>
        <end position="214"/>
    </location>
</feature>
<dbReference type="PRINTS" id="PR00452">
    <property type="entry name" value="SH3DOMAIN"/>
</dbReference>
<feature type="compositionally biased region" description="Low complexity" evidence="6">
    <location>
        <begin position="296"/>
        <end position="306"/>
    </location>
</feature>
<feature type="domain" description="SH3" evidence="7">
    <location>
        <begin position="1"/>
        <end position="58"/>
    </location>
</feature>
<evidence type="ECO:0000313" key="8">
    <source>
        <dbReference type="EMBL" id="KAG7487359.1"/>
    </source>
</evidence>
<feature type="region of interest" description="Disordered" evidence="6">
    <location>
        <begin position="394"/>
        <end position="655"/>
    </location>
</feature>
<dbReference type="InterPro" id="IPR001452">
    <property type="entry name" value="SH3_domain"/>
</dbReference>
<evidence type="ECO:0000256" key="1">
    <source>
        <dbReference type="ARBA" id="ARBA00022443"/>
    </source>
</evidence>
<evidence type="ECO:0000259" key="7">
    <source>
        <dbReference type="PROSITE" id="PS50002"/>
    </source>
</evidence>
<dbReference type="FunFam" id="2.30.30.40:FF:000112">
    <property type="entry name" value="SH3 domain-containing kinase-binding protein 1"/>
    <property type="match status" value="1"/>
</dbReference>
<reference evidence="8" key="1">
    <citation type="submission" date="2021-01" db="EMBL/GenBank/DDBJ databases">
        <authorList>
            <person name="Zahm M."/>
            <person name="Roques C."/>
            <person name="Cabau C."/>
            <person name="Klopp C."/>
            <person name="Donnadieu C."/>
            <person name="Jouanno E."/>
            <person name="Lampietro C."/>
            <person name="Louis A."/>
            <person name="Herpin A."/>
            <person name="Echchiki A."/>
            <person name="Berthelot C."/>
            <person name="Parey E."/>
            <person name="Roest-Crollius H."/>
            <person name="Braasch I."/>
            <person name="Postlethwait J."/>
            <person name="Bobe J."/>
            <person name="Montfort J."/>
            <person name="Bouchez O."/>
            <person name="Begum T."/>
            <person name="Mejri S."/>
            <person name="Adams A."/>
            <person name="Chen W.-J."/>
            <person name="Guiguen Y."/>
        </authorList>
    </citation>
    <scope>NUCLEOTIDE SEQUENCE</scope>
    <source>
        <strain evidence="8">YG-15Mar2019-1</strain>
        <tissue evidence="8">Brain</tissue>
    </source>
</reference>
<dbReference type="PANTHER" id="PTHR14167">
    <property type="entry name" value="SH3 DOMAIN-CONTAINING"/>
    <property type="match status" value="1"/>
</dbReference>
<dbReference type="CDD" id="cd12052">
    <property type="entry name" value="SH3_CIN85_1"/>
    <property type="match status" value="1"/>
</dbReference>
<keyword evidence="2" id="KW-0040">ANK repeat</keyword>
<dbReference type="InterPro" id="IPR035772">
    <property type="entry name" value="CIN85_SH3_3"/>
</dbReference>
<dbReference type="FunFam" id="2.30.30.40:FF:000089">
    <property type="entry name" value="SH3 domain-containing kinase-binding protein 1"/>
    <property type="match status" value="1"/>
</dbReference>
<dbReference type="SUPFAM" id="SSF50044">
    <property type="entry name" value="SH3-domain"/>
    <property type="match status" value="3"/>
</dbReference>
<feature type="compositionally biased region" description="Low complexity" evidence="6">
    <location>
        <begin position="65"/>
        <end position="92"/>
    </location>
</feature>
<proteinExistence type="predicted"/>
<feature type="region of interest" description="Disordered" evidence="6">
    <location>
        <begin position="262"/>
        <end position="327"/>
    </location>
</feature>
<dbReference type="Pfam" id="PF07653">
    <property type="entry name" value="SH3_2"/>
    <property type="match status" value="1"/>
</dbReference>
<dbReference type="SMART" id="SM00326">
    <property type="entry name" value="SH3"/>
    <property type="match status" value="3"/>
</dbReference>
<dbReference type="Pfam" id="PF00018">
    <property type="entry name" value="SH3_1"/>
    <property type="match status" value="1"/>
</dbReference>
<dbReference type="Pfam" id="PF14604">
    <property type="entry name" value="SH3_9"/>
    <property type="match status" value="1"/>
</dbReference>
<feature type="compositionally biased region" description="Basic and acidic residues" evidence="6">
    <location>
        <begin position="568"/>
        <end position="579"/>
    </location>
</feature>
<dbReference type="InterPro" id="IPR036028">
    <property type="entry name" value="SH3-like_dom_sf"/>
</dbReference>
<comment type="function">
    <text evidence="3">Induces bone resorption, acting probably through a signaling cascade which results in the secretion of factor(s) enhancing osteoclast formation and activity.</text>
</comment>
<dbReference type="EMBL" id="JAFDVH010000002">
    <property type="protein sequence ID" value="KAG7487359.1"/>
    <property type="molecule type" value="Genomic_DNA"/>
</dbReference>
<gene>
    <name evidence="8" type="ORF">MATL_G00022390</name>
</gene>
<keyword evidence="1 5" id="KW-0728">SH3 domain</keyword>
<dbReference type="InterPro" id="IPR035770">
    <property type="entry name" value="CIN85_SH3_1"/>
</dbReference>
<feature type="compositionally biased region" description="Low complexity" evidence="6">
    <location>
        <begin position="553"/>
        <end position="565"/>
    </location>
</feature>
<feature type="compositionally biased region" description="Pro residues" evidence="6">
    <location>
        <begin position="450"/>
        <end position="463"/>
    </location>
</feature>